<dbReference type="AlphaFoldDB" id="A0A8S9G7E6"/>
<dbReference type="Proteomes" id="UP000712281">
    <property type="component" value="Unassembled WGS sequence"/>
</dbReference>
<reference evidence="2" key="1">
    <citation type="submission" date="2019-12" db="EMBL/GenBank/DDBJ databases">
        <title>Genome sequencing and annotation of Brassica cretica.</title>
        <authorList>
            <person name="Studholme D.J."/>
            <person name="Sarris P.F."/>
        </authorList>
    </citation>
    <scope>NUCLEOTIDE SEQUENCE</scope>
    <source>
        <strain evidence="2">PFS-001/15</strain>
        <tissue evidence="2">Leaf</tissue>
    </source>
</reference>
<accession>A0A8S9G7E6</accession>
<organism evidence="2 3">
    <name type="scientific">Brassica cretica</name>
    <name type="common">Mustard</name>
    <dbReference type="NCBI Taxonomy" id="69181"/>
    <lineage>
        <taxon>Eukaryota</taxon>
        <taxon>Viridiplantae</taxon>
        <taxon>Streptophyta</taxon>
        <taxon>Embryophyta</taxon>
        <taxon>Tracheophyta</taxon>
        <taxon>Spermatophyta</taxon>
        <taxon>Magnoliopsida</taxon>
        <taxon>eudicotyledons</taxon>
        <taxon>Gunneridae</taxon>
        <taxon>Pentapetalae</taxon>
        <taxon>rosids</taxon>
        <taxon>malvids</taxon>
        <taxon>Brassicales</taxon>
        <taxon>Brassicaceae</taxon>
        <taxon>Brassiceae</taxon>
        <taxon>Brassica</taxon>
    </lineage>
</organism>
<keyword evidence="1" id="KW-0175">Coiled coil</keyword>
<comment type="caution">
    <text evidence="2">The sequence shown here is derived from an EMBL/GenBank/DDBJ whole genome shotgun (WGS) entry which is preliminary data.</text>
</comment>
<evidence type="ECO:0000313" key="2">
    <source>
        <dbReference type="EMBL" id="KAF2541561.1"/>
    </source>
</evidence>
<gene>
    <name evidence="2" type="ORF">F2Q68_00031142</name>
</gene>
<sequence length="70" mass="8221">MNVMVADYKNKMACVLPRLRKIEEALKEKTKKYRKAKKEMGHAEKVTGQRGCFDEETCWNRDVGQMCRPL</sequence>
<name>A0A8S9G7E6_BRACR</name>
<proteinExistence type="predicted"/>
<protein>
    <submittedName>
        <fullName evidence="2">Uncharacterized protein</fullName>
    </submittedName>
</protein>
<evidence type="ECO:0000256" key="1">
    <source>
        <dbReference type="SAM" id="Coils"/>
    </source>
</evidence>
<feature type="coiled-coil region" evidence="1">
    <location>
        <begin position="19"/>
        <end position="46"/>
    </location>
</feature>
<evidence type="ECO:0000313" key="3">
    <source>
        <dbReference type="Proteomes" id="UP000712281"/>
    </source>
</evidence>
<dbReference type="EMBL" id="QGKW02002005">
    <property type="protein sequence ID" value="KAF2541561.1"/>
    <property type="molecule type" value="Genomic_DNA"/>
</dbReference>